<dbReference type="Gene3D" id="3.40.50.10090">
    <property type="match status" value="2"/>
</dbReference>
<evidence type="ECO:0000259" key="1">
    <source>
        <dbReference type="Pfam" id="PF02602"/>
    </source>
</evidence>
<keyword evidence="3" id="KW-1185">Reference proteome</keyword>
<dbReference type="GO" id="GO:0005829">
    <property type="term" value="C:cytosol"/>
    <property type="evidence" value="ECO:0007669"/>
    <property type="project" value="TreeGrafter"/>
</dbReference>
<organism evidence="2 3">
    <name type="scientific">Syncephalis pseudoplumigaleata</name>
    <dbReference type="NCBI Taxonomy" id="1712513"/>
    <lineage>
        <taxon>Eukaryota</taxon>
        <taxon>Fungi</taxon>
        <taxon>Fungi incertae sedis</taxon>
        <taxon>Zoopagomycota</taxon>
        <taxon>Zoopagomycotina</taxon>
        <taxon>Zoopagomycetes</taxon>
        <taxon>Zoopagales</taxon>
        <taxon>Piptocephalidaceae</taxon>
        <taxon>Syncephalis</taxon>
    </lineage>
</organism>
<dbReference type="Proteomes" id="UP000278143">
    <property type="component" value="Unassembled WGS sequence"/>
</dbReference>
<dbReference type="InterPro" id="IPR036108">
    <property type="entry name" value="4pyrrol_syn_uPrphyn_synt_sf"/>
</dbReference>
<dbReference type="SUPFAM" id="SSF69618">
    <property type="entry name" value="HemD-like"/>
    <property type="match status" value="1"/>
</dbReference>
<dbReference type="AlphaFoldDB" id="A0A4P9YW27"/>
<dbReference type="PANTHER" id="PTHR12390">
    <property type="entry name" value="UROPORPHYRINOGEN III SYNTHASE"/>
    <property type="match status" value="1"/>
</dbReference>
<proteinExistence type="predicted"/>
<dbReference type="UniPathway" id="UPA00251">
    <property type="reaction ID" value="UER00320"/>
</dbReference>
<name>A0A4P9YW27_9FUNG</name>
<dbReference type="GO" id="GO:0006780">
    <property type="term" value="P:uroporphyrinogen III biosynthetic process"/>
    <property type="evidence" value="ECO:0007669"/>
    <property type="project" value="InterPro"/>
</dbReference>
<dbReference type="InterPro" id="IPR003754">
    <property type="entry name" value="4pyrrol_synth_uPrphyn_synth"/>
</dbReference>
<dbReference type="PANTHER" id="PTHR12390:SF0">
    <property type="entry name" value="UROPORPHYRINOGEN-III SYNTHASE"/>
    <property type="match status" value="1"/>
</dbReference>
<dbReference type="GO" id="GO:0004852">
    <property type="term" value="F:uroporphyrinogen-III synthase activity"/>
    <property type="evidence" value="ECO:0007669"/>
    <property type="project" value="InterPro"/>
</dbReference>
<reference evidence="3" key="1">
    <citation type="journal article" date="2018" name="Nat. Microbiol.">
        <title>Leveraging single-cell genomics to expand the fungal tree of life.</title>
        <authorList>
            <person name="Ahrendt S.R."/>
            <person name="Quandt C.A."/>
            <person name="Ciobanu D."/>
            <person name="Clum A."/>
            <person name="Salamov A."/>
            <person name="Andreopoulos B."/>
            <person name="Cheng J.F."/>
            <person name="Woyke T."/>
            <person name="Pelin A."/>
            <person name="Henrissat B."/>
            <person name="Reynolds N.K."/>
            <person name="Benny G.L."/>
            <person name="Smith M.E."/>
            <person name="James T.Y."/>
            <person name="Grigoriev I.V."/>
        </authorList>
    </citation>
    <scope>NUCLEOTIDE SEQUENCE [LARGE SCALE GENOMIC DNA]</scope>
    <source>
        <strain evidence="3">Benny S71-1</strain>
    </source>
</reference>
<accession>A0A4P9YW27</accession>
<evidence type="ECO:0000313" key="3">
    <source>
        <dbReference type="Proteomes" id="UP000278143"/>
    </source>
</evidence>
<gene>
    <name evidence="2" type="ORF">SYNPS1DRAFT_23688</name>
</gene>
<dbReference type="CDD" id="cd06578">
    <property type="entry name" value="HemD"/>
    <property type="match status" value="1"/>
</dbReference>
<protein>
    <submittedName>
        <fullName evidence="2">Tetrapyrrole biosynthesis, uroporphyrinogen III synthase</fullName>
    </submittedName>
</protein>
<evidence type="ECO:0000313" key="2">
    <source>
        <dbReference type="EMBL" id="RKP24217.1"/>
    </source>
</evidence>
<dbReference type="EMBL" id="KZ990369">
    <property type="protein sequence ID" value="RKP24217.1"/>
    <property type="molecule type" value="Genomic_DNA"/>
</dbReference>
<dbReference type="Pfam" id="PF02602">
    <property type="entry name" value="HEM4"/>
    <property type="match status" value="1"/>
</dbReference>
<dbReference type="OrthoDB" id="5595751at2759"/>
<dbReference type="InterPro" id="IPR039793">
    <property type="entry name" value="UROS/Hem4"/>
</dbReference>
<feature type="domain" description="Tetrapyrrole biosynthesis uroporphyrinogen III synthase" evidence="1">
    <location>
        <begin position="27"/>
        <end position="287"/>
    </location>
</feature>
<dbReference type="GO" id="GO:0006782">
    <property type="term" value="P:protoporphyrinogen IX biosynthetic process"/>
    <property type="evidence" value="ECO:0007669"/>
    <property type="project" value="UniProtKB-UniPathway"/>
</dbReference>
<sequence length="297" mass="32082">MAAHILLLRRSTDSDAHEQHDAYVREFSAHFKQVHCVAPLTDEFVAESTLACIIQETPEQASHWGVVVTSKRAVEAFSHALHRLEHGEALARWWRTVVWFAVGPGTAAALRQALAIEALGAEAGEAVALSRVIIDQWTAIKEAAATTTTTTAATLLFLSGEQRRDTLPRQLNAAQCPFREVSVYRVRECPELAEELSAACAAMRREQHAAHWLAFFSPSGVHFALPHLNGMDLSPTRPPASRQAGSDDEAAAMTWRVAAIGATTAGALEAAGIRVDAVADIPSAQGLREAIQRCLGN</sequence>